<feature type="transmembrane region" description="Helical" evidence="1">
    <location>
        <begin position="154"/>
        <end position="178"/>
    </location>
</feature>
<keyword evidence="1" id="KW-0812">Transmembrane</keyword>
<gene>
    <name evidence="2" type="ordered locus">Cyast_2654</name>
</gene>
<sequence length="505" mass="57488">MKKYLPFLILGLSAIAFPLLLYVLSGMRGFIAGILLVIGGAYLYRYPNTSLYLLLIYICFGGTITYLIPGTYITDGAFIRFTPQYAILQIIIDVFYIPPLIAIVLAYKKQDYQQAYQKYKPIFGAIIAFIFVTLIHFLFINIPNHFQAEQGNQILVGIIGLKTWLGYIPLILCGYYLSKTKKHLTTIIKLQIILIVICCVLTLFQYYALTAGLCIGSVGLPEPTFHRTSLQARCLIGGSLLYYPDWNLIRLPGTFVAPWQWGWFLISSIFFGVMGTLIPAEKYWHYLSWFAIFLLVIVSIISGQRIALLLVPLFLIILLLVTENNFKKIGIKLGITILLIIIGFNLNFVQSAINNFVGRWNYSDPITFFINTFSRELNQLNIFGNGVGVTLSAARRFGSISLIEIFPAQIIHEMGILGIITFYILATIIVIQGYKSYQKIEDKSIKKIGLCLWIFILFISYNPYYYPLVVDPVNIYYWFSFGILLRLPSMEKNQESAMIIDEDPS</sequence>
<dbReference type="STRING" id="292563.Cyast_2654"/>
<feature type="transmembrane region" description="Helical" evidence="1">
    <location>
        <begin position="333"/>
        <end position="353"/>
    </location>
</feature>
<feature type="transmembrane region" description="Helical" evidence="1">
    <location>
        <begin position="119"/>
        <end position="142"/>
    </location>
</feature>
<evidence type="ECO:0000256" key="1">
    <source>
        <dbReference type="SAM" id="Phobius"/>
    </source>
</evidence>
<keyword evidence="1" id="KW-0472">Membrane</keyword>
<dbReference type="Proteomes" id="UP000010483">
    <property type="component" value="Chromosome"/>
</dbReference>
<dbReference type="EMBL" id="CP003940">
    <property type="protein sequence ID" value="AFZ48597.1"/>
    <property type="molecule type" value="Genomic_DNA"/>
</dbReference>
<dbReference type="AlphaFoldDB" id="K9YQ50"/>
<dbReference type="BioCyc" id="CSTA292563:G1353-2659-MONOMER"/>
<evidence type="ECO:0000313" key="2">
    <source>
        <dbReference type="EMBL" id="AFZ48597.1"/>
    </source>
</evidence>
<dbReference type="HOGENOM" id="CLU_502190_0_0_3"/>
<feature type="transmembrane region" description="Helical" evidence="1">
    <location>
        <begin position="261"/>
        <end position="278"/>
    </location>
</feature>
<organism evidence="2 3">
    <name type="scientific">Cyanobacterium stanieri (strain ATCC 29140 / PCC 7202)</name>
    <dbReference type="NCBI Taxonomy" id="292563"/>
    <lineage>
        <taxon>Bacteria</taxon>
        <taxon>Bacillati</taxon>
        <taxon>Cyanobacteriota</taxon>
        <taxon>Cyanophyceae</taxon>
        <taxon>Oscillatoriophycideae</taxon>
        <taxon>Chroococcales</taxon>
        <taxon>Geminocystaceae</taxon>
        <taxon>Cyanobacterium</taxon>
    </lineage>
</organism>
<dbReference type="KEGG" id="csn:Cyast_2654"/>
<name>K9YQ50_CYASC</name>
<dbReference type="eggNOG" id="COG3307">
    <property type="taxonomic scope" value="Bacteria"/>
</dbReference>
<feature type="transmembrane region" description="Helical" evidence="1">
    <location>
        <begin position="26"/>
        <end position="44"/>
    </location>
</feature>
<feature type="transmembrane region" description="Helical" evidence="1">
    <location>
        <begin position="190"/>
        <end position="218"/>
    </location>
</feature>
<protein>
    <recommendedName>
        <fullName evidence="4">O-antigen polymerase</fullName>
    </recommendedName>
</protein>
<feature type="transmembrane region" description="Helical" evidence="1">
    <location>
        <begin position="444"/>
        <end position="461"/>
    </location>
</feature>
<proteinExistence type="predicted"/>
<accession>K9YQ50</accession>
<keyword evidence="3" id="KW-1185">Reference proteome</keyword>
<feature type="transmembrane region" description="Helical" evidence="1">
    <location>
        <begin position="290"/>
        <end position="321"/>
    </location>
</feature>
<keyword evidence="1" id="KW-1133">Transmembrane helix</keyword>
<feature type="transmembrane region" description="Helical" evidence="1">
    <location>
        <begin position="51"/>
        <end position="73"/>
    </location>
</feature>
<evidence type="ECO:0000313" key="3">
    <source>
        <dbReference type="Proteomes" id="UP000010483"/>
    </source>
</evidence>
<feature type="transmembrane region" description="Helical" evidence="1">
    <location>
        <begin position="410"/>
        <end position="432"/>
    </location>
</feature>
<evidence type="ECO:0008006" key="4">
    <source>
        <dbReference type="Google" id="ProtNLM"/>
    </source>
</evidence>
<reference evidence="3" key="1">
    <citation type="journal article" date="2013" name="Proc. Natl. Acad. Sci. U.S.A.">
        <title>Improving the coverage of the cyanobacterial phylum using diversity-driven genome sequencing.</title>
        <authorList>
            <person name="Shih P.M."/>
            <person name="Wu D."/>
            <person name="Latifi A."/>
            <person name="Axen S.D."/>
            <person name="Fewer D.P."/>
            <person name="Talla E."/>
            <person name="Calteau A."/>
            <person name="Cai F."/>
            <person name="Tandeau de Marsac N."/>
            <person name="Rippka R."/>
            <person name="Herdman M."/>
            <person name="Sivonen K."/>
            <person name="Coursin T."/>
            <person name="Laurent T."/>
            <person name="Goodwin L."/>
            <person name="Nolan M."/>
            <person name="Davenport K.W."/>
            <person name="Han C.S."/>
            <person name="Rubin E.M."/>
            <person name="Eisen J.A."/>
            <person name="Woyke T."/>
            <person name="Gugger M."/>
            <person name="Kerfeld C.A."/>
        </authorList>
    </citation>
    <scope>NUCLEOTIDE SEQUENCE [LARGE SCALE GENOMIC DNA]</scope>
    <source>
        <strain evidence="3">ATCC 29140 / PCC 7202</strain>
    </source>
</reference>
<feature type="transmembrane region" description="Helical" evidence="1">
    <location>
        <begin position="85"/>
        <end position="107"/>
    </location>
</feature>
<dbReference type="PATRIC" id="fig|292563.3.peg.2773"/>